<evidence type="ECO:0000313" key="3">
    <source>
        <dbReference type="Proteomes" id="UP000218209"/>
    </source>
</evidence>
<feature type="compositionally biased region" description="Gly residues" evidence="1">
    <location>
        <begin position="1"/>
        <end position="32"/>
    </location>
</feature>
<keyword evidence="3" id="KW-1185">Reference proteome</keyword>
<organism evidence="2 3">
    <name type="scientific">Porphyra umbilicalis</name>
    <name type="common">Purple laver</name>
    <name type="synonym">Red alga</name>
    <dbReference type="NCBI Taxonomy" id="2786"/>
    <lineage>
        <taxon>Eukaryota</taxon>
        <taxon>Rhodophyta</taxon>
        <taxon>Bangiophyceae</taxon>
        <taxon>Bangiales</taxon>
        <taxon>Bangiaceae</taxon>
        <taxon>Porphyra</taxon>
    </lineage>
</organism>
<accession>A0A1X6NIH5</accession>
<reference evidence="2 3" key="1">
    <citation type="submission" date="2017-03" db="EMBL/GenBank/DDBJ databases">
        <title>WGS assembly of Porphyra umbilicalis.</title>
        <authorList>
            <person name="Brawley S.H."/>
            <person name="Blouin N.A."/>
            <person name="Ficko-Blean E."/>
            <person name="Wheeler G.L."/>
            <person name="Lohr M."/>
            <person name="Goodson H.V."/>
            <person name="Jenkins J.W."/>
            <person name="Blaby-Haas C.E."/>
            <person name="Helliwell K.E."/>
            <person name="Chan C."/>
            <person name="Marriage T."/>
            <person name="Bhattacharya D."/>
            <person name="Klein A.S."/>
            <person name="Badis Y."/>
            <person name="Brodie J."/>
            <person name="Cao Y."/>
            <person name="Collen J."/>
            <person name="Dittami S.M."/>
            <person name="Gachon C.M."/>
            <person name="Green B.R."/>
            <person name="Karpowicz S."/>
            <person name="Kim J.W."/>
            <person name="Kudahl U."/>
            <person name="Lin S."/>
            <person name="Michel G."/>
            <person name="Mittag M."/>
            <person name="Olson B.J."/>
            <person name="Pangilinan J."/>
            <person name="Peng Y."/>
            <person name="Qiu H."/>
            <person name="Shu S."/>
            <person name="Singer J.T."/>
            <person name="Smith A.G."/>
            <person name="Sprecher B.N."/>
            <person name="Wagner V."/>
            <person name="Wang W."/>
            <person name="Wang Z.-Y."/>
            <person name="Yan J."/>
            <person name="Yarish C."/>
            <person name="Zoeuner-Riek S."/>
            <person name="Zhuang Y."/>
            <person name="Zou Y."/>
            <person name="Lindquist E.A."/>
            <person name="Grimwood J."/>
            <person name="Barry K."/>
            <person name="Rokhsar D.S."/>
            <person name="Schmutz J."/>
            <person name="Stiller J.W."/>
            <person name="Grossman A.R."/>
            <person name="Prochnik S.E."/>
        </authorList>
    </citation>
    <scope>NUCLEOTIDE SEQUENCE [LARGE SCALE GENOMIC DNA]</scope>
    <source>
        <strain evidence="2">4086291</strain>
    </source>
</reference>
<gene>
    <name evidence="2" type="ORF">BU14_3147s0001</name>
</gene>
<dbReference type="EMBL" id="KV920845">
    <property type="protein sequence ID" value="OSX68246.1"/>
    <property type="molecule type" value="Genomic_DNA"/>
</dbReference>
<feature type="region of interest" description="Disordered" evidence="1">
    <location>
        <begin position="1"/>
        <end position="59"/>
    </location>
</feature>
<evidence type="ECO:0000256" key="1">
    <source>
        <dbReference type="SAM" id="MobiDB-lite"/>
    </source>
</evidence>
<dbReference type="AlphaFoldDB" id="A0A1X6NIH5"/>
<proteinExistence type="predicted"/>
<name>A0A1X6NIH5_PORUM</name>
<sequence>MRPPGGGGGGGGRGVSSKGGGGGGGGGFGGVGLPRFSVGSSVDGSPGGGGGGEENVAPSTLGAYERGMDVDSMSAYTDAGGGGGGLCGGAPTAASSMGMVSLDGGGGQLYHPDALDPPTRLVGGGGGGGGGDGEEDIIDVPRRYSRAPGSAAALMDLHRCSLRVQKELQSTLGLRASGRVETMLNPPALQVDGGSGAGGDGGLSRAQGELWWRHPWTRLYRRRFGSIVDHEWFGPVLFLFKYDGKGNVALKRSCMVVLGGSSVKLGGNKRGGDGRFRCEFKLVTAKRAYALACRDTMKRDY</sequence>
<feature type="non-terminal residue" evidence="2">
    <location>
        <position position="301"/>
    </location>
</feature>
<protein>
    <submittedName>
        <fullName evidence="2">Uncharacterized protein</fullName>
    </submittedName>
</protein>
<evidence type="ECO:0000313" key="2">
    <source>
        <dbReference type="EMBL" id="OSX68246.1"/>
    </source>
</evidence>
<dbReference type="Proteomes" id="UP000218209">
    <property type="component" value="Unassembled WGS sequence"/>
</dbReference>
<dbReference type="OrthoDB" id="4772at2759"/>